<dbReference type="Pfam" id="PF01408">
    <property type="entry name" value="GFO_IDH_MocA"/>
    <property type="match status" value="1"/>
</dbReference>
<dbReference type="InterPro" id="IPR000683">
    <property type="entry name" value="Gfo/Idh/MocA-like_OxRdtase_N"/>
</dbReference>
<gene>
    <name evidence="3" type="ORF">ACFPYJ_12950</name>
</gene>
<dbReference type="PANTHER" id="PTHR43054">
    <property type="match status" value="1"/>
</dbReference>
<dbReference type="Proteomes" id="UP001596047">
    <property type="component" value="Unassembled WGS sequence"/>
</dbReference>
<proteinExistence type="predicted"/>
<evidence type="ECO:0000313" key="4">
    <source>
        <dbReference type="Proteomes" id="UP001596047"/>
    </source>
</evidence>
<accession>A0ABW0W0R6</accession>
<dbReference type="SUPFAM" id="SSF51735">
    <property type="entry name" value="NAD(P)-binding Rossmann-fold domains"/>
    <property type="match status" value="1"/>
</dbReference>
<dbReference type="InterPro" id="IPR055170">
    <property type="entry name" value="GFO_IDH_MocA-like_dom"/>
</dbReference>
<organism evidence="3 4">
    <name type="scientific">Paenibacillus solisilvae</name>
    <dbReference type="NCBI Taxonomy" id="2486751"/>
    <lineage>
        <taxon>Bacteria</taxon>
        <taxon>Bacillati</taxon>
        <taxon>Bacillota</taxon>
        <taxon>Bacilli</taxon>
        <taxon>Bacillales</taxon>
        <taxon>Paenibacillaceae</taxon>
        <taxon>Paenibacillus</taxon>
    </lineage>
</organism>
<keyword evidence="4" id="KW-1185">Reference proteome</keyword>
<dbReference type="EMBL" id="JBHSOW010000043">
    <property type="protein sequence ID" value="MFC5650011.1"/>
    <property type="molecule type" value="Genomic_DNA"/>
</dbReference>
<name>A0ABW0W0R6_9BACL</name>
<dbReference type="PANTHER" id="PTHR43054:SF1">
    <property type="entry name" value="SCYLLO-INOSITOL 2-DEHYDROGENASE (NADP(+)) IOLU"/>
    <property type="match status" value="1"/>
</dbReference>
<comment type="caution">
    <text evidence="3">The sequence shown here is derived from an EMBL/GenBank/DDBJ whole genome shotgun (WGS) entry which is preliminary data.</text>
</comment>
<protein>
    <submittedName>
        <fullName evidence="3">Gfo/Idh/MocA family protein</fullName>
    </submittedName>
</protein>
<dbReference type="Gene3D" id="3.30.360.10">
    <property type="entry name" value="Dihydrodipicolinate Reductase, domain 2"/>
    <property type="match status" value="1"/>
</dbReference>
<sequence>MNIRFGIIGTNWITERFIQAAREAEGFELTAVYSRTQEKADDFAAKHGIAHTFIDLEEMARSGELDAVYIASPNSYHAKHAVLCMSHGKHVLCEKPAASNTAELKQMIEAASQHNVVFMEALKSTLLPSFQSITEHLPEIGKVRRYFANYCQYSSRYDAYKAGQVLNAFNPIYSNGALMDLGVYCIYPLIVLFGEPKEIRATGMLLESGVDGQGSLVARYEEMEAVVMYSKISQSSIPSEIQGEAGSIVIDSISDPQKIEIQYRDGRIQDISRPADRPTMYYETQVFMDLIRSKQTESTVNSHANSLAVMAVLDEARKQQGLVYPADINEMN</sequence>
<evidence type="ECO:0000313" key="3">
    <source>
        <dbReference type="EMBL" id="MFC5650011.1"/>
    </source>
</evidence>
<evidence type="ECO:0000259" key="1">
    <source>
        <dbReference type="Pfam" id="PF01408"/>
    </source>
</evidence>
<feature type="domain" description="GFO/IDH/MocA-like oxidoreductase" evidence="2">
    <location>
        <begin position="139"/>
        <end position="249"/>
    </location>
</feature>
<dbReference type="Gene3D" id="3.40.50.720">
    <property type="entry name" value="NAD(P)-binding Rossmann-like Domain"/>
    <property type="match status" value="1"/>
</dbReference>
<evidence type="ECO:0000259" key="2">
    <source>
        <dbReference type="Pfam" id="PF22725"/>
    </source>
</evidence>
<feature type="domain" description="Gfo/Idh/MocA-like oxidoreductase N-terminal" evidence="1">
    <location>
        <begin position="3"/>
        <end position="120"/>
    </location>
</feature>
<dbReference type="SUPFAM" id="SSF55347">
    <property type="entry name" value="Glyceraldehyde-3-phosphate dehydrogenase-like, C-terminal domain"/>
    <property type="match status" value="1"/>
</dbReference>
<reference evidence="4" key="1">
    <citation type="journal article" date="2019" name="Int. J. Syst. Evol. Microbiol.">
        <title>The Global Catalogue of Microorganisms (GCM) 10K type strain sequencing project: providing services to taxonomists for standard genome sequencing and annotation.</title>
        <authorList>
            <consortium name="The Broad Institute Genomics Platform"/>
            <consortium name="The Broad Institute Genome Sequencing Center for Infectious Disease"/>
            <person name="Wu L."/>
            <person name="Ma J."/>
        </authorList>
    </citation>
    <scope>NUCLEOTIDE SEQUENCE [LARGE SCALE GENOMIC DNA]</scope>
    <source>
        <strain evidence="4">CGMCC 1.3240</strain>
    </source>
</reference>
<dbReference type="RefSeq" id="WP_379188562.1">
    <property type="nucleotide sequence ID" value="NZ_JBHSOW010000043.1"/>
</dbReference>
<dbReference type="Pfam" id="PF22725">
    <property type="entry name" value="GFO_IDH_MocA_C3"/>
    <property type="match status" value="1"/>
</dbReference>
<dbReference type="InterPro" id="IPR036291">
    <property type="entry name" value="NAD(P)-bd_dom_sf"/>
</dbReference>